<gene>
    <name evidence="1" type="ORF">Pen02_57270</name>
</gene>
<dbReference type="EMBL" id="BONW01000029">
    <property type="protein sequence ID" value="GIG90791.1"/>
    <property type="molecule type" value="Genomic_DNA"/>
</dbReference>
<protein>
    <submittedName>
        <fullName evidence="1">DUF4442 domain-containing protein</fullName>
    </submittedName>
</protein>
<dbReference type="SUPFAM" id="SSF54637">
    <property type="entry name" value="Thioesterase/thiol ester dehydrase-isomerase"/>
    <property type="match status" value="1"/>
</dbReference>
<reference evidence="1 2" key="1">
    <citation type="submission" date="2021-01" db="EMBL/GenBank/DDBJ databases">
        <title>Whole genome shotgun sequence of Plantactinospora endophytica NBRC 110450.</title>
        <authorList>
            <person name="Komaki H."/>
            <person name="Tamura T."/>
        </authorList>
    </citation>
    <scope>NUCLEOTIDE SEQUENCE [LARGE SCALE GENOMIC DNA]</scope>
    <source>
        <strain evidence="1 2">NBRC 110450</strain>
    </source>
</reference>
<dbReference type="CDD" id="cd03443">
    <property type="entry name" value="PaaI_thioesterase"/>
    <property type="match status" value="1"/>
</dbReference>
<sequence length="154" mass="16234">MAPDVRQIAVGLLQAVPFARTLGFELVEVTPDGADGMRAVVRLPDSPPTHNHVGGPHAGALFTLGETASGAVVLAAFGQLFERAVPLATGAEIRYRRLAMGAVRATARLGRPAAEVLAEFEAGDRPEFPVSVEIGTEDGAPTTEMTVHWTLKPR</sequence>
<dbReference type="InterPro" id="IPR027961">
    <property type="entry name" value="DUF4442"/>
</dbReference>
<name>A0ABQ4E7U4_9ACTN</name>
<comment type="caution">
    <text evidence="1">The sequence shown here is derived from an EMBL/GenBank/DDBJ whole genome shotgun (WGS) entry which is preliminary data.</text>
</comment>
<dbReference type="Gene3D" id="3.10.129.10">
    <property type="entry name" value="Hotdog Thioesterase"/>
    <property type="match status" value="1"/>
</dbReference>
<organism evidence="1 2">
    <name type="scientific">Plantactinospora endophytica</name>
    <dbReference type="NCBI Taxonomy" id="673535"/>
    <lineage>
        <taxon>Bacteria</taxon>
        <taxon>Bacillati</taxon>
        <taxon>Actinomycetota</taxon>
        <taxon>Actinomycetes</taxon>
        <taxon>Micromonosporales</taxon>
        <taxon>Micromonosporaceae</taxon>
        <taxon>Plantactinospora</taxon>
    </lineage>
</organism>
<proteinExistence type="predicted"/>
<dbReference type="InterPro" id="IPR029069">
    <property type="entry name" value="HotDog_dom_sf"/>
</dbReference>
<dbReference type="Proteomes" id="UP000646749">
    <property type="component" value="Unassembled WGS sequence"/>
</dbReference>
<accession>A0ABQ4E7U4</accession>
<dbReference type="RefSeq" id="WP_203869202.1">
    <property type="nucleotide sequence ID" value="NZ_BONW01000029.1"/>
</dbReference>
<evidence type="ECO:0000313" key="2">
    <source>
        <dbReference type="Proteomes" id="UP000646749"/>
    </source>
</evidence>
<keyword evidence="2" id="KW-1185">Reference proteome</keyword>
<evidence type="ECO:0000313" key="1">
    <source>
        <dbReference type="EMBL" id="GIG90791.1"/>
    </source>
</evidence>
<dbReference type="Pfam" id="PF14539">
    <property type="entry name" value="DUF4442"/>
    <property type="match status" value="1"/>
</dbReference>